<dbReference type="GO" id="GO:0045277">
    <property type="term" value="C:respiratory chain complex IV"/>
    <property type="evidence" value="ECO:0007669"/>
    <property type="project" value="InterPro"/>
</dbReference>
<keyword evidence="3 10" id="KW-0812">Transmembrane</keyword>
<comment type="similarity">
    <text evidence="2">Belongs to the cytochrome c oxidase IV family.</text>
</comment>
<evidence type="ECO:0008006" key="13">
    <source>
        <dbReference type="Google" id="ProtNLM"/>
    </source>
</evidence>
<evidence type="ECO:0000256" key="7">
    <source>
        <dbReference type="ARBA" id="ARBA00023002"/>
    </source>
</evidence>
<comment type="subcellular location">
    <subcellularLocation>
        <location evidence="1">Mitochondrion inner membrane</location>
        <topology evidence="1">Single-pass membrane protein</topology>
    </subcellularLocation>
</comment>
<dbReference type="SUPFAM" id="SSF81406">
    <property type="entry name" value="Mitochondrial cytochrome c oxidase subunit IV"/>
    <property type="match status" value="1"/>
</dbReference>
<evidence type="ECO:0000256" key="5">
    <source>
        <dbReference type="ARBA" id="ARBA00022946"/>
    </source>
</evidence>
<protein>
    <recommendedName>
        <fullName evidence="13">Cytochrome c oxidase subunit 4</fullName>
    </recommendedName>
</protein>
<proteinExistence type="inferred from homology"/>
<sequence>MKNGSRITHLVALREKEKGDWKKLTIEEKKALYRASFCQTYSEFTAPTGEWKSIIGCTLFLSALGVWLYIFLKLFEESKRAQLKRMIDLQVNPIEGIASQWDYEKDDWKK</sequence>
<dbReference type="Proteomes" id="UP000801492">
    <property type="component" value="Unassembled WGS sequence"/>
</dbReference>
<dbReference type="PANTHER" id="PTHR10707">
    <property type="entry name" value="CYTOCHROME C OXIDASE SUBUNIT IV"/>
    <property type="match status" value="1"/>
</dbReference>
<dbReference type="AlphaFoldDB" id="A0A8K0DL21"/>
<keyword evidence="12" id="KW-1185">Reference proteome</keyword>
<dbReference type="EMBL" id="VTPC01000533">
    <property type="protein sequence ID" value="KAF2905447.1"/>
    <property type="molecule type" value="Genomic_DNA"/>
</dbReference>
<dbReference type="GO" id="GO:0016491">
    <property type="term" value="F:oxidoreductase activity"/>
    <property type="evidence" value="ECO:0007669"/>
    <property type="project" value="UniProtKB-KW"/>
</dbReference>
<accession>A0A8K0DL21</accession>
<evidence type="ECO:0000313" key="12">
    <source>
        <dbReference type="Proteomes" id="UP000801492"/>
    </source>
</evidence>
<dbReference type="GO" id="GO:0006123">
    <property type="term" value="P:mitochondrial electron transport, cytochrome c to oxygen"/>
    <property type="evidence" value="ECO:0007669"/>
    <property type="project" value="InterPro"/>
</dbReference>
<dbReference type="OrthoDB" id="186013at2759"/>
<dbReference type="FunFam" id="1.10.442.10:FF:000001">
    <property type="entry name" value="Cytochrome c oxidase subunit 4 isoform 1"/>
    <property type="match status" value="1"/>
</dbReference>
<comment type="caution">
    <text evidence="11">The sequence shown here is derived from an EMBL/GenBank/DDBJ whole genome shotgun (WGS) entry which is preliminary data.</text>
</comment>
<keyword evidence="5" id="KW-0809">Transit peptide</keyword>
<keyword evidence="6 10" id="KW-1133">Transmembrane helix</keyword>
<evidence type="ECO:0000256" key="10">
    <source>
        <dbReference type="SAM" id="Phobius"/>
    </source>
</evidence>
<reference evidence="11" key="1">
    <citation type="submission" date="2019-08" db="EMBL/GenBank/DDBJ databases">
        <title>The genome of the North American firefly Photinus pyralis.</title>
        <authorList>
            <consortium name="Photinus pyralis genome working group"/>
            <person name="Fallon T.R."/>
            <person name="Sander Lower S.E."/>
            <person name="Weng J.-K."/>
        </authorList>
    </citation>
    <scope>NUCLEOTIDE SEQUENCE</scope>
    <source>
        <strain evidence="11">TRF0915ILg1</strain>
        <tissue evidence="11">Whole body</tissue>
    </source>
</reference>
<keyword evidence="9 10" id="KW-0472">Membrane</keyword>
<dbReference type="InterPro" id="IPR004203">
    <property type="entry name" value="Cyt_c_oxidase_su4_fam"/>
</dbReference>
<dbReference type="InterPro" id="IPR036639">
    <property type="entry name" value="Cyt_c_oxidase_su4_sf"/>
</dbReference>
<dbReference type="PANTHER" id="PTHR10707:SF10">
    <property type="entry name" value="CYTOCHROME C OXIDASE SUBUNIT 4"/>
    <property type="match status" value="1"/>
</dbReference>
<evidence type="ECO:0000313" key="11">
    <source>
        <dbReference type="EMBL" id="KAF2905447.1"/>
    </source>
</evidence>
<organism evidence="11 12">
    <name type="scientific">Ignelater luminosus</name>
    <name type="common">Cucubano</name>
    <name type="synonym">Pyrophorus luminosus</name>
    <dbReference type="NCBI Taxonomy" id="2038154"/>
    <lineage>
        <taxon>Eukaryota</taxon>
        <taxon>Metazoa</taxon>
        <taxon>Ecdysozoa</taxon>
        <taxon>Arthropoda</taxon>
        <taxon>Hexapoda</taxon>
        <taxon>Insecta</taxon>
        <taxon>Pterygota</taxon>
        <taxon>Neoptera</taxon>
        <taxon>Endopterygota</taxon>
        <taxon>Coleoptera</taxon>
        <taxon>Polyphaga</taxon>
        <taxon>Elateriformia</taxon>
        <taxon>Elateroidea</taxon>
        <taxon>Elateridae</taxon>
        <taxon>Agrypninae</taxon>
        <taxon>Pyrophorini</taxon>
        <taxon>Ignelater</taxon>
    </lineage>
</organism>
<dbReference type="Gene3D" id="1.10.442.10">
    <property type="entry name" value="Cytochrome c oxidase subunit IV"/>
    <property type="match status" value="1"/>
</dbReference>
<dbReference type="GO" id="GO:0005743">
    <property type="term" value="C:mitochondrial inner membrane"/>
    <property type="evidence" value="ECO:0007669"/>
    <property type="project" value="UniProtKB-SubCell"/>
</dbReference>
<gene>
    <name evidence="11" type="ORF">ILUMI_00731</name>
</gene>
<dbReference type="CDD" id="cd00922">
    <property type="entry name" value="Cyt_c_Oxidase_IV"/>
    <property type="match status" value="1"/>
</dbReference>
<evidence type="ECO:0000256" key="6">
    <source>
        <dbReference type="ARBA" id="ARBA00022989"/>
    </source>
</evidence>
<keyword evidence="4" id="KW-0999">Mitochondrion inner membrane</keyword>
<dbReference type="Pfam" id="PF02936">
    <property type="entry name" value="COX4"/>
    <property type="match status" value="1"/>
</dbReference>
<evidence type="ECO:0000256" key="3">
    <source>
        <dbReference type="ARBA" id="ARBA00022692"/>
    </source>
</evidence>
<keyword evidence="7" id="KW-0560">Oxidoreductase</keyword>
<evidence type="ECO:0000256" key="4">
    <source>
        <dbReference type="ARBA" id="ARBA00022792"/>
    </source>
</evidence>
<evidence type="ECO:0000256" key="1">
    <source>
        <dbReference type="ARBA" id="ARBA00004434"/>
    </source>
</evidence>
<evidence type="ECO:0000256" key="8">
    <source>
        <dbReference type="ARBA" id="ARBA00023128"/>
    </source>
</evidence>
<name>A0A8K0DL21_IGNLU</name>
<evidence type="ECO:0000256" key="2">
    <source>
        <dbReference type="ARBA" id="ARBA00008135"/>
    </source>
</evidence>
<feature type="transmembrane region" description="Helical" evidence="10">
    <location>
        <begin position="53"/>
        <end position="75"/>
    </location>
</feature>
<evidence type="ECO:0000256" key="9">
    <source>
        <dbReference type="ARBA" id="ARBA00023136"/>
    </source>
</evidence>
<keyword evidence="8" id="KW-0496">Mitochondrion</keyword>